<dbReference type="Proteomes" id="UP000756346">
    <property type="component" value="Unassembled WGS sequence"/>
</dbReference>
<feature type="compositionally biased region" description="Polar residues" evidence="1">
    <location>
        <begin position="22"/>
        <end position="41"/>
    </location>
</feature>
<proteinExistence type="predicted"/>
<protein>
    <submittedName>
        <fullName evidence="2">Uncharacterized protein</fullName>
    </submittedName>
</protein>
<accession>A0A9P8XTN3</accession>
<dbReference type="GeneID" id="70187132"/>
<gene>
    <name evidence="2" type="ORF">B0I36DRAFT_356274</name>
</gene>
<dbReference type="AlphaFoldDB" id="A0A9P8XTN3"/>
<dbReference type="EMBL" id="JAGTJQ010000015">
    <property type="protein sequence ID" value="KAH7012193.1"/>
    <property type="molecule type" value="Genomic_DNA"/>
</dbReference>
<evidence type="ECO:0000256" key="1">
    <source>
        <dbReference type="SAM" id="MobiDB-lite"/>
    </source>
</evidence>
<evidence type="ECO:0000313" key="2">
    <source>
        <dbReference type="EMBL" id="KAH7012193.1"/>
    </source>
</evidence>
<reference evidence="2" key="1">
    <citation type="journal article" date="2021" name="Nat. Commun.">
        <title>Genetic determinants of endophytism in the Arabidopsis root mycobiome.</title>
        <authorList>
            <person name="Mesny F."/>
            <person name="Miyauchi S."/>
            <person name="Thiergart T."/>
            <person name="Pickel B."/>
            <person name="Atanasova L."/>
            <person name="Karlsson M."/>
            <person name="Huettel B."/>
            <person name="Barry K.W."/>
            <person name="Haridas S."/>
            <person name="Chen C."/>
            <person name="Bauer D."/>
            <person name="Andreopoulos W."/>
            <person name="Pangilinan J."/>
            <person name="LaButti K."/>
            <person name="Riley R."/>
            <person name="Lipzen A."/>
            <person name="Clum A."/>
            <person name="Drula E."/>
            <person name="Henrissat B."/>
            <person name="Kohler A."/>
            <person name="Grigoriev I.V."/>
            <person name="Martin F.M."/>
            <person name="Hacquard S."/>
        </authorList>
    </citation>
    <scope>NUCLEOTIDE SEQUENCE</scope>
    <source>
        <strain evidence="2">MPI-CAGE-CH-0230</strain>
    </source>
</reference>
<keyword evidence="3" id="KW-1185">Reference proteome</keyword>
<evidence type="ECO:0000313" key="3">
    <source>
        <dbReference type="Proteomes" id="UP000756346"/>
    </source>
</evidence>
<sequence>MCSTSLLKSVIWSQGFLDSRNAKTPTTRKSPQCPEHSSPSRSPVPIVYSQWWQMRLRPSPGRESSEETLPALSLCISSEGQGHRTTERAVSIPPGFRFAFRTNQSLWRIVAPTVPELA</sequence>
<feature type="region of interest" description="Disordered" evidence="1">
    <location>
        <begin position="20"/>
        <end position="43"/>
    </location>
</feature>
<name>A0A9P8XTN3_9PEZI</name>
<comment type="caution">
    <text evidence="2">The sequence shown here is derived from an EMBL/GenBank/DDBJ whole genome shotgun (WGS) entry which is preliminary data.</text>
</comment>
<organism evidence="2 3">
    <name type="scientific">Microdochium trichocladiopsis</name>
    <dbReference type="NCBI Taxonomy" id="1682393"/>
    <lineage>
        <taxon>Eukaryota</taxon>
        <taxon>Fungi</taxon>
        <taxon>Dikarya</taxon>
        <taxon>Ascomycota</taxon>
        <taxon>Pezizomycotina</taxon>
        <taxon>Sordariomycetes</taxon>
        <taxon>Xylariomycetidae</taxon>
        <taxon>Xylariales</taxon>
        <taxon>Microdochiaceae</taxon>
        <taxon>Microdochium</taxon>
    </lineage>
</organism>
<dbReference type="RefSeq" id="XP_046004569.1">
    <property type="nucleotide sequence ID" value="XM_046157586.1"/>
</dbReference>